<protein>
    <submittedName>
        <fullName evidence="1">Uncharacterized protein</fullName>
    </submittedName>
</protein>
<sequence length="115" mass="12970">MSLSSLIYAEAVDTHSVSCTALRAMTRSEEEHYLTIGDSSDIYESNAREQTSRHLRLINTRRNPKIAVFLFLLRLGVTLKSVTLGNVTMSHRTREGRCLASLPLNYDRSAARLEN</sequence>
<accession>A0A4C1TXY8</accession>
<dbReference type="OrthoDB" id="10037309at2759"/>
<evidence type="ECO:0000313" key="1">
    <source>
        <dbReference type="EMBL" id="GBP18724.1"/>
    </source>
</evidence>
<comment type="caution">
    <text evidence="1">The sequence shown here is derived from an EMBL/GenBank/DDBJ whole genome shotgun (WGS) entry which is preliminary data.</text>
</comment>
<name>A0A4C1TXY8_EUMVA</name>
<gene>
    <name evidence="1" type="ORF">EVAR_8551_1</name>
</gene>
<evidence type="ECO:0000313" key="2">
    <source>
        <dbReference type="Proteomes" id="UP000299102"/>
    </source>
</evidence>
<reference evidence="1 2" key="1">
    <citation type="journal article" date="2019" name="Commun. Biol.">
        <title>The bagworm genome reveals a unique fibroin gene that provides high tensile strength.</title>
        <authorList>
            <person name="Kono N."/>
            <person name="Nakamura H."/>
            <person name="Ohtoshi R."/>
            <person name="Tomita M."/>
            <person name="Numata K."/>
            <person name="Arakawa K."/>
        </authorList>
    </citation>
    <scope>NUCLEOTIDE SEQUENCE [LARGE SCALE GENOMIC DNA]</scope>
</reference>
<dbReference type="Proteomes" id="UP000299102">
    <property type="component" value="Unassembled WGS sequence"/>
</dbReference>
<dbReference type="EMBL" id="BGZK01000100">
    <property type="protein sequence ID" value="GBP18724.1"/>
    <property type="molecule type" value="Genomic_DNA"/>
</dbReference>
<organism evidence="1 2">
    <name type="scientific">Eumeta variegata</name>
    <name type="common">Bagworm moth</name>
    <name type="synonym">Eumeta japonica</name>
    <dbReference type="NCBI Taxonomy" id="151549"/>
    <lineage>
        <taxon>Eukaryota</taxon>
        <taxon>Metazoa</taxon>
        <taxon>Ecdysozoa</taxon>
        <taxon>Arthropoda</taxon>
        <taxon>Hexapoda</taxon>
        <taxon>Insecta</taxon>
        <taxon>Pterygota</taxon>
        <taxon>Neoptera</taxon>
        <taxon>Endopterygota</taxon>
        <taxon>Lepidoptera</taxon>
        <taxon>Glossata</taxon>
        <taxon>Ditrysia</taxon>
        <taxon>Tineoidea</taxon>
        <taxon>Psychidae</taxon>
        <taxon>Oiketicinae</taxon>
        <taxon>Eumeta</taxon>
    </lineage>
</organism>
<proteinExistence type="predicted"/>
<dbReference type="AlphaFoldDB" id="A0A4C1TXY8"/>
<keyword evidence="2" id="KW-1185">Reference proteome</keyword>